<name>A0AAJ8JXF5_9TREE</name>
<dbReference type="RefSeq" id="XP_066070784.1">
    <property type="nucleotide sequence ID" value="XM_066214687.1"/>
</dbReference>
<gene>
    <name evidence="1" type="ORF">L203_105319</name>
</gene>
<dbReference type="GeneID" id="91089528"/>
<dbReference type="Proteomes" id="UP000094043">
    <property type="component" value="Chromosome 7"/>
</dbReference>
<organism evidence="1 2">
    <name type="scientific">Cryptococcus depauperatus CBS 7841</name>
    <dbReference type="NCBI Taxonomy" id="1295531"/>
    <lineage>
        <taxon>Eukaryota</taxon>
        <taxon>Fungi</taxon>
        <taxon>Dikarya</taxon>
        <taxon>Basidiomycota</taxon>
        <taxon>Agaricomycotina</taxon>
        <taxon>Tremellomycetes</taxon>
        <taxon>Tremellales</taxon>
        <taxon>Cryptococcaceae</taxon>
        <taxon>Cryptococcus</taxon>
    </lineage>
</organism>
<evidence type="ECO:0000313" key="1">
    <source>
        <dbReference type="EMBL" id="WVN90084.1"/>
    </source>
</evidence>
<accession>A0AAJ8JXF5</accession>
<dbReference type="AlphaFoldDB" id="A0AAJ8JXF5"/>
<reference evidence="1" key="1">
    <citation type="submission" date="2016-06" db="EMBL/GenBank/DDBJ databases">
        <authorList>
            <person name="Cuomo C."/>
            <person name="Litvintseva A."/>
            <person name="Heitman J."/>
            <person name="Chen Y."/>
            <person name="Sun S."/>
            <person name="Springer D."/>
            <person name="Dromer F."/>
            <person name="Young S."/>
            <person name="Zeng Q."/>
            <person name="Chapman S."/>
            <person name="Gujja S."/>
            <person name="Saif S."/>
            <person name="Birren B."/>
        </authorList>
    </citation>
    <scope>NUCLEOTIDE SEQUENCE</scope>
    <source>
        <strain evidence="1">CBS 7841</strain>
    </source>
</reference>
<dbReference type="KEGG" id="cdep:91089528"/>
<proteinExistence type="predicted"/>
<keyword evidence="2" id="KW-1185">Reference proteome</keyword>
<dbReference type="EMBL" id="CP143790">
    <property type="protein sequence ID" value="WVN90084.1"/>
    <property type="molecule type" value="Genomic_DNA"/>
</dbReference>
<reference evidence="1" key="3">
    <citation type="submission" date="2024-01" db="EMBL/GenBank/DDBJ databases">
        <authorList>
            <person name="Coelho M.A."/>
            <person name="David-Palma M."/>
            <person name="Shea T."/>
            <person name="Sun S."/>
            <person name="Cuomo C.A."/>
            <person name="Heitman J."/>
        </authorList>
    </citation>
    <scope>NUCLEOTIDE SEQUENCE</scope>
    <source>
        <strain evidence="1">CBS 7841</strain>
    </source>
</reference>
<reference evidence="1" key="2">
    <citation type="journal article" date="2022" name="Elife">
        <title>Obligate sexual reproduction of a homothallic fungus closely related to the Cryptococcus pathogenic species complex.</title>
        <authorList>
            <person name="Passer A.R."/>
            <person name="Clancey S.A."/>
            <person name="Shea T."/>
            <person name="David-Palma M."/>
            <person name="Averette A.F."/>
            <person name="Boekhout T."/>
            <person name="Porcel B.M."/>
            <person name="Nowrousian M."/>
            <person name="Cuomo C.A."/>
            <person name="Sun S."/>
            <person name="Heitman J."/>
            <person name="Coelho M.A."/>
        </authorList>
    </citation>
    <scope>NUCLEOTIDE SEQUENCE</scope>
    <source>
        <strain evidence="1">CBS 7841</strain>
    </source>
</reference>
<evidence type="ECO:0000313" key="2">
    <source>
        <dbReference type="Proteomes" id="UP000094043"/>
    </source>
</evidence>
<protein>
    <submittedName>
        <fullName evidence="1">Uncharacterized protein</fullName>
    </submittedName>
</protein>
<sequence>MTDANGKVLVLRSKFYEDGLQFLNDPSINLSGIETNLDALRETLGDWKVETAVKQFDTLWEHLNLAYNESKKSKNSSFENTVINWAGSARDLETTLHKAKKEHEAMLRAS</sequence>